<organism evidence="4 5">
    <name type="scientific">Mollisia scopiformis</name>
    <name type="common">Conifer needle endophyte fungus</name>
    <name type="synonym">Phialocephala scopiformis</name>
    <dbReference type="NCBI Taxonomy" id="149040"/>
    <lineage>
        <taxon>Eukaryota</taxon>
        <taxon>Fungi</taxon>
        <taxon>Dikarya</taxon>
        <taxon>Ascomycota</taxon>
        <taxon>Pezizomycotina</taxon>
        <taxon>Leotiomycetes</taxon>
        <taxon>Helotiales</taxon>
        <taxon>Mollisiaceae</taxon>
        <taxon>Mollisia</taxon>
    </lineage>
</organism>
<dbReference type="InterPro" id="IPR001138">
    <property type="entry name" value="Zn2Cys6_DnaBD"/>
</dbReference>
<dbReference type="GO" id="GO:0008270">
    <property type="term" value="F:zinc ion binding"/>
    <property type="evidence" value="ECO:0007669"/>
    <property type="project" value="InterPro"/>
</dbReference>
<protein>
    <recommendedName>
        <fullName evidence="3">Zn(2)-C6 fungal-type domain-containing protein</fullName>
    </recommendedName>
</protein>
<dbReference type="PROSITE" id="PS00463">
    <property type="entry name" value="ZN2_CY6_FUNGAL_1"/>
    <property type="match status" value="1"/>
</dbReference>
<evidence type="ECO:0000259" key="3">
    <source>
        <dbReference type="PROSITE" id="PS50048"/>
    </source>
</evidence>
<accession>A0A194XF35</accession>
<dbReference type="InterPro" id="IPR053157">
    <property type="entry name" value="Sterol_Uptake_Regulator"/>
</dbReference>
<dbReference type="PANTHER" id="PTHR47784:SF5">
    <property type="entry name" value="STEROL UPTAKE CONTROL PROTEIN 2"/>
    <property type="match status" value="1"/>
</dbReference>
<dbReference type="Pfam" id="PF00172">
    <property type="entry name" value="Zn_clus"/>
    <property type="match status" value="1"/>
</dbReference>
<dbReference type="RefSeq" id="XP_018073133.1">
    <property type="nucleotide sequence ID" value="XM_018208002.1"/>
</dbReference>
<feature type="compositionally biased region" description="Basic residues" evidence="2">
    <location>
        <begin position="14"/>
        <end position="23"/>
    </location>
</feature>
<dbReference type="InterPro" id="IPR036864">
    <property type="entry name" value="Zn2-C6_fun-type_DNA-bd_sf"/>
</dbReference>
<dbReference type="PANTHER" id="PTHR47784">
    <property type="entry name" value="STEROL UPTAKE CONTROL PROTEIN 2"/>
    <property type="match status" value="1"/>
</dbReference>
<dbReference type="CDD" id="cd00067">
    <property type="entry name" value="GAL4"/>
    <property type="match status" value="1"/>
</dbReference>
<dbReference type="InParanoid" id="A0A194XF35"/>
<dbReference type="GO" id="GO:0001228">
    <property type="term" value="F:DNA-binding transcription activator activity, RNA polymerase II-specific"/>
    <property type="evidence" value="ECO:0007669"/>
    <property type="project" value="TreeGrafter"/>
</dbReference>
<dbReference type="SMART" id="SM00066">
    <property type="entry name" value="GAL4"/>
    <property type="match status" value="1"/>
</dbReference>
<evidence type="ECO:0000256" key="1">
    <source>
        <dbReference type="ARBA" id="ARBA00023242"/>
    </source>
</evidence>
<name>A0A194XF35_MOLSC</name>
<evidence type="ECO:0000313" key="5">
    <source>
        <dbReference type="Proteomes" id="UP000070700"/>
    </source>
</evidence>
<reference evidence="4 5" key="1">
    <citation type="submission" date="2015-10" db="EMBL/GenBank/DDBJ databases">
        <title>Full genome of DAOMC 229536 Phialocephala scopiformis, a fungal endophyte of spruce producing the potent anti-insectan compound rugulosin.</title>
        <authorList>
            <consortium name="DOE Joint Genome Institute"/>
            <person name="Walker A.K."/>
            <person name="Frasz S.L."/>
            <person name="Seifert K.A."/>
            <person name="Miller J.D."/>
            <person name="Mondo S.J."/>
            <person name="Labutti K."/>
            <person name="Lipzen A."/>
            <person name="Dockter R."/>
            <person name="Kennedy M."/>
            <person name="Grigoriev I.V."/>
            <person name="Spatafora J.W."/>
        </authorList>
    </citation>
    <scope>NUCLEOTIDE SEQUENCE [LARGE SCALE GENOMIC DNA]</scope>
    <source>
        <strain evidence="4 5">CBS 120377</strain>
    </source>
</reference>
<proteinExistence type="predicted"/>
<gene>
    <name evidence="4" type="ORF">LY89DRAFT_504603</name>
</gene>
<feature type="region of interest" description="Disordered" evidence="2">
    <location>
        <begin position="1"/>
        <end position="23"/>
    </location>
</feature>
<dbReference type="Proteomes" id="UP000070700">
    <property type="component" value="Unassembled WGS sequence"/>
</dbReference>
<evidence type="ECO:0000313" key="4">
    <source>
        <dbReference type="EMBL" id="KUJ18778.1"/>
    </source>
</evidence>
<dbReference type="OrthoDB" id="416217at2759"/>
<dbReference type="KEGG" id="psco:LY89DRAFT_504603"/>
<dbReference type="GeneID" id="28817728"/>
<dbReference type="Gene3D" id="4.10.240.10">
    <property type="entry name" value="Zn(2)-C6 fungal-type DNA-binding domain"/>
    <property type="match status" value="1"/>
</dbReference>
<dbReference type="SUPFAM" id="SSF57701">
    <property type="entry name" value="Zn2/Cys6 DNA-binding domain"/>
    <property type="match status" value="1"/>
</dbReference>
<feature type="domain" description="Zn(2)-C6 fungal-type" evidence="3">
    <location>
        <begin position="29"/>
        <end position="59"/>
    </location>
</feature>
<sequence length="230" mass="25796">MSYYGNISHDETRRKKLHTRRPHRKTKTGCATCKKRKRKCDEQRPECENCIKHSLNCDYAPSQPTLLPAVSLATSPAPLLNLFDLELLHHFCTSTAISLKEDVTMHTLWSTNVPKLGFEYDYVMHGILAVAALHLAHSSPHRKDACIAHSRLHHHAGLQKGTPALSTFSDESASAIYIFSAMTTLYNFATTRIDSVSTFDEGVAQWIVLCRQSYGIVRIAEKVLYEGPIG</sequence>
<dbReference type="PRINTS" id="PR00755">
    <property type="entry name" value="AFLATOXINBRP"/>
</dbReference>
<dbReference type="AlphaFoldDB" id="A0A194XF35"/>
<dbReference type="EMBL" id="KQ947412">
    <property type="protein sequence ID" value="KUJ18778.1"/>
    <property type="molecule type" value="Genomic_DNA"/>
</dbReference>
<keyword evidence="1" id="KW-0539">Nucleus</keyword>
<evidence type="ECO:0000256" key="2">
    <source>
        <dbReference type="SAM" id="MobiDB-lite"/>
    </source>
</evidence>
<dbReference type="PROSITE" id="PS50048">
    <property type="entry name" value="ZN2_CY6_FUNGAL_2"/>
    <property type="match status" value="1"/>
</dbReference>
<keyword evidence="5" id="KW-1185">Reference proteome</keyword>